<feature type="compositionally biased region" description="Low complexity" evidence="9">
    <location>
        <begin position="116"/>
        <end position="128"/>
    </location>
</feature>
<dbReference type="CDD" id="cd00202">
    <property type="entry name" value="ZnF_GATA"/>
    <property type="match status" value="2"/>
</dbReference>
<comment type="caution">
    <text evidence="11">The sequence shown here is derived from an EMBL/GenBank/DDBJ whole genome shotgun (WGS) entry which is preliminary data.</text>
</comment>
<evidence type="ECO:0000256" key="8">
    <source>
        <dbReference type="PROSITE-ProRule" id="PRU00094"/>
    </source>
</evidence>
<feature type="compositionally biased region" description="Low complexity" evidence="9">
    <location>
        <begin position="421"/>
        <end position="466"/>
    </location>
</feature>
<dbReference type="GO" id="GO:0000981">
    <property type="term" value="F:DNA-binding transcription factor activity, RNA polymerase II-specific"/>
    <property type="evidence" value="ECO:0007669"/>
    <property type="project" value="TreeGrafter"/>
</dbReference>
<sequence length="640" mass="70755">MSPTKLKIKGNKAFSLLSIETDEDLSKTWRLMTKVKDALEYGMRLENLSWRLWFMHHLMVHDQKSHSQFKKLSTATTKKLEIEKATNLKSLSVPLYRPKTQEVMMEKKGKKKATKKPASTGASQVKKSNNVKNVKIPKNIAESSLENENEIAASSSPTNTPDHSADYGQPDYGNNGEIIATVTSTSTNDQSSAELMDLDTLDENMTLNIVDNGTNTLASSVNENTPRSLVDIFRFSEVSQDFYLRQYTNDQDPYQVVSLPGVFTPSFDAQAILDPNNQQPTMMLDLNEVLSVHQFYSSPDSSEPPSPTDLDWYADNVAQNSDMQSNLQFQTLNSQLVGRTSSSGLHDAVYVRNTDPTPVNASHLNITITSMNTPHNTPLNTPLNTPVTGLSNSSLMNSVYLNQFPSEQNNTSNASGSLGHQQQQSQQCTSKSITSTSPSCSSTSSIDTSTTAARPSANAPSSTSESSRPKKSHSNGEQQCFNCGVTSTPLWRRSANDELLCNACGLYLKLHKMARPKTMKPHIVRKDARDDEASQPVCSNCRTMTTPLWRRDEEGQTLCNACGLYFKLHHERRPLSMKTDVIKKRQRYENGQAPSRRGGKKRLHENTVSQMGPISVGQSSSSGLNTHQSPSTTPINGVFP</sequence>
<dbReference type="SUPFAM" id="SSF57716">
    <property type="entry name" value="Glucocorticoid receptor-like (DNA-binding domain)"/>
    <property type="match status" value="2"/>
</dbReference>
<dbReference type="Pfam" id="PF08550">
    <property type="entry name" value="GATA_AreA"/>
    <property type="match status" value="1"/>
</dbReference>
<keyword evidence="6" id="KW-0804">Transcription</keyword>
<feature type="compositionally biased region" description="Polar residues" evidence="9">
    <location>
        <begin position="405"/>
        <end position="420"/>
    </location>
</feature>
<evidence type="ECO:0000313" key="11">
    <source>
        <dbReference type="EMBL" id="CAG8468950.1"/>
    </source>
</evidence>
<gene>
    <name evidence="11" type="ORF">FMOSSE_LOCUS2418</name>
</gene>
<dbReference type="PROSITE" id="PS00344">
    <property type="entry name" value="GATA_ZN_FINGER_1"/>
    <property type="match status" value="1"/>
</dbReference>
<comment type="subcellular location">
    <subcellularLocation>
        <location evidence="1">Nucleus</location>
    </subcellularLocation>
</comment>
<dbReference type="PRINTS" id="PR00619">
    <property type="entry name" value="GATAZNFINGER"/>
</dbReference>
<reference evidence="11" key="1">
    <citation type="submission" date="2021-06" db="EMBL/GenBank/DDBJ databases">
        <authorList>
            <person name="Kallberg Y."/>
            <person name="Tangrot J."/>
            <person name="Rosling A."/>
        </authorList>
    </citation>
    <scope>NUCLEOTIDE SEQUENCE</scope>
    <source>
        <strain evidence="11">87-6 pot B 2015</strain>
    </source>
</reference>
<evidence type="ECO:0000256" key="4">
    <source>
        <dbReference type="ARBA" id="ARBA00022833"/>
    </source>
</evidence>
<organism evidence="11 12">
    <name type="scientific">Funneliformis mosseae</name>
    <name type="common">Endomycorrhizal fungus</name>
    <name type="synonym">Glomus mosseae</name>
    <dbReference type="NCBI Taxonomy" id="27381"/>
    <lineage>
        <taxon>Eukaryota</taxon>
        <taxon>Fungi</taxon>
        <taxon>Fungi incertae sedis</taxon>
        <taxon>Mucoromycota</taxon>
        <taxon>Glomeromycotina</taxon>
        <taxon>Glomeromycetes</taxon>
        <taxon>Glomerales</taxon>
        <taxon>Glomeraceae</taxon>
        <taxon>Funneliformis</taxon>
    </lineage>
</organism>
<dbReference type="PANTHER" id="PTHR10071">
    <property type="entry name" value="TRANSCRIPTION FACTOR GATA FAMILY MEMBER"/>
    <property type="match status" value="1"/>
</dbReference>
<feature type="region of interest" description="Disordered" evidence="9">
    <location>
        <begin position="405"/>
        <end position="478"/>
    </location>
</feature>
<evidence type="ECO:0000259" key="10">
    <source>
        <dbReference type="PROSITE" id="PS50114"/>
    </source>
</evidence>
<dbReference type="InterPro" id="IPR013088">
    <property type="entry name" value="Znf_NHR/GATA"/>
</dbReference>
<evidence type="ECO:0000256" key="2">
    <source>
        <dbReference type="ARBA" id="ARBA00022723"/>
    </source>
</evidence>
<feature type="domain" description="GATA-type" evidence="10">
    <location>
        <begin position="538"/>
        <end position="585"/>
    </location>
</feature>
<evidence type="ECO:0000256" key="1">
    <source>
        <dbReference type="ARBA" id="ARBA00004123"/>
    </source>
</evidence>
<keyword evidence="3 8" id="KW-0863">Zinc-finger</keyword>
<name>A0A9N8Z6H0_FUNMO</name>
<dbReference type="InterPro" id="IPR000679">
    <property type="entry name" value="Znf_GATA"/>
</dbReference>
<feature type="compositionally biased region" description="Polar residues" evidence="9">
    <location>
        <begin position="142"/>
        <end position="162"/>
    </location>
</feature>
<dbReference type="GO" id="GO:0005634">
    <property type="term" value="C:nucleus"/>
    <property type="evidence" value="ECO:0007669"/>
    <property type="project" value="UniProtKB-SubCell"/>
</dbReference>
<evidence type="ECO:0000256" key="9">
    <source>
        <dbReference type="SAM" id="MobiDB-lite"/>
    </source>
</evidence>
<dbReference type="GO" id="GO:0000122">
    <property type="term" value="P:negative regulation of transcription by RNA polymerase II"/>
    <property type="evidence" value="ECO:0007669"/>
    <property type="project" value="TreeGrafter"/>
</dbReference>
<dbReference type="AlphaFoldDB" id="A0A9N8Z6H0"/>
<proteinExistence type="predicted"/>
<feature type="compositionally biased region" description="Polar residues" evidence="9">
    <location>
        <begin position="606"/>
        <end position="640"/>
    </location>
</feature>
<feature type="domain" description="GATA-type" evidence="10">
    <location>
        <begin position="474"/>
        <end position="527"/>
    </location>
</feature>
<dbReference type="GO" id="GO:0045944">
    <property type="term" value="P:positive regulation of transcription by RNA polymerase II"/>
    <property type="evidence" value="ECO:0007669"/>
    <property type="project" value="TreeGrafter"/>
</dbReference>
<dbReference type="SMART" id="SM00401">
    <property type="entry name" value="ZnF_GATA"/>
    <property type="match status" value="2"/>
</dbReference>
<dbReference type="Gene3D" id="3.30.50.10">
    <property type="entry name" value="Erythroid Transcription Factor GATA-1, subunit A"/>
    <property type="match status" value="2"/>
</dbReference>
<keyword evidence="4" id="KW-0862">Zinc</keyword>
<evidence type="ECO:0000313" key="12">
    <source>
        <dbReference type="Proteomes" id="UP000789375"/>
    </source>
</evidence>
<evidence type="ECO:0000256" key="3">
    <source>
        <dbReference type="ARBA" id="ARBA00022771"/>
    </source>
</evidence>
<dbReference type="InterPro" id="IPR013860">
    <property type="entry name" value="AreA_GATA"/>
</dbReference>
<feature type="region of interest" description="Disordered" evidence="9">
    <location>
        <begin position="582"/>
        <end position="640"/>
    </location>
</feature>
<keyword evidence="2" id="KW-0479">Metal-binding</keyword>
<accession>A0A9N8Z6H0</accession>
<keyword evidence="12" id="KW-1185">Reference proteome</keyword>
<dbReference type="Pfam" id="PF00320">
    <property type="entry name" value="GATA"/>
    <property type="match status" value="2"/>
</dbReference>
<dbReference type="GO" id="GO:0008270">
    <property type="term" value="F:zinc ion binding"/>
    <property type="evidence" value="ECO:0007669"/>
    <property type="project" value="UniProtKB-KW"/>
</dbReference>
<evidence type="ECO:0000256" key="5">
    <source>
        <dbReference type="ARBA" id="ARBA00023015"/>
    </source>
</evidence>
<dbReference type="InterPro" id="IPR039355">
    <property type="entry name" value="Transcription_factor_GATA"/>
</dbReference>
<keyword evidence="7" id="KW-0539">Nucleus</keyword>
<protein>
    <submittedName>
        <fullName evidence="11">1605_t:CDS:1</fullName>
    </submittedName>
</protein>
<feature type="region of interest" description="Disordered" evidence="9">
    <location>
        <begin position="142"/>
        <end position="168"/>
    </location>
</feature>
<dbReference type="PROSITE" id="PS50114">
    <property type="entry name" value="GATA_ZN_FINGER_2"/>
    <property type="match status" value="2"/>
</dbReference>
<dbReference type="PANTHER" id="PTHR10071:SF281">
    <property type="entry name" value="BOX A-BINDING FACTOR-RELATED"/>
    <property type="match status" value="1"/>
</dbReference>
<dbReference type="Proteomes" id="UP000789375">
    <property type="component" value="Unassembled WGS sequence"/>
</dbReference>
<dbReference type="GO" id="GO:0000978">
    <property type="term" value="F:RNA polymerase II cis-regulatory region sequence-specific DNA binding"/>
    <property type="evidence" value="ECO:0007669"/>
    <property type="project" value="TreeGrafter"/>
</dbReference>
<feature type="region of interest" description="Disordered" evidence="9">
    <location>
        <begin position="106"/>
        <end position="128"/>
    </location>
</feature>
<dbReference type="FunFam" id="3.30.50.10:FF:000007">
    <property type="entry name" value="Nitrogen regulatory AreA, N-terminal"/>
    <property type="match status" value="1"/>
</dbReference>
<evidence type="ECO:0000256" key="6">
    <source>
        <dbReference type="ARBA" id="ARBA00023163"/>
    </source>
</evidence>
<keyword evidence="5" id="KW-0805">Transcription regulation</keyword>
<evidence type="ECO:0000256" key="7">
    <source>
        <dbReference type="ARBA" id="ARBA00023242"/>
    </source>
</evidence>
<dbReference type="EMBL" id="CAJVPP010000317">
    <property type="protein sequence ID" value="CAG8468950.1"/>
    <property type="molecule type" value="Genomic_DNA"/>
</dbReference>